<dbReference type="RefSeq" id="XP_009521779.1">
    <property type="nucleotide sequence ID" value="XM_009523484.1"/>
</dbReference>
<dbReference type="EMBL" id="JH159153">
    <property type="protein sequence ID" value="EGZ19062.1"/>
    <property type="molecule type" value="Genomic_DNA"/>
</dbReference>
<dbReference type="Proteomes" id="UP000002640">
    <property type="component" value="Unassembled WGS sequence"/>
</dbReference>
<reference evidence="1 2" key="1">
    <citation type="journal article" date="2006" name="Science">
        <title>Phytophthora genome sequences uncover evolutionary origins and mechanisms of pathogenesis.</title>
        <authorList>
            <person name="Tyler B.M."/>
            <person name="Tripathy S."/>
            <person name="Zhang X."/>
            <person name="Dehal P."/>
            <person name="Jiang R.H."/>
            <person name="Aerts A."/>
            <person name="Arredondo F.D."/>
            <person name="Baxter L."/>
            <person name="Bensasson D."/>
            <person name="Beynon J.L."/>
            <person name="Chapman J."/>
            <person name="Damasceno C.M."/>
            <person name="Dorrance A.E."/>
            <person name="Dou D."/>
            <person name="Dickerman A.W."/>
            <person name="Dubchak I.L."/>
            <person name="Garbelotto M."/>
            <person name="Gijzen M."/>
            <person name="Gordon S.G."/>
            <person name="Govers F."/>
            <person name="Grunwald N.J."/>
            <person name="Huang W."/>
            <person name="Ivors K.L."/>
            <person name="Jones R.W."/>
            <person name="Kamoun S."/>
            <person name="Krampis K."/>
            <person name="Lamour K.H."/>
            <person name="Lee M.K."/>
            <person name="McDonald W.H."/>
            <person name="Medina M."/>
            <person name="Meijer H.J."/>
            <person name="Nordberg E.K."/>
            <person name="Maclean D.J."/>
            <person name="Ospina-Giraldo M.D."/>
            <person name="Morris P.F."/>
            <person name="Phuntumart V."/>
            <person name="Putnam N.H."/>
            <person name="Rash S."/>
            <person name="Rose J.K."/>
            <person name="Sakihama Y."/>
            <person name="Salamov A.A."/>
            <person name="Savidor A."/>
            <person name="Scheuring C.F."/>
            <person name="Smith B.M."/>
            <person name="Sobral B.W."/>
            <person name="Terry A."/>
            <person name="Torto-Alalibo T.A."/>
            <person name="Win J."/>
            <person name="Xu Z."/>
            <person name="Zhang H."/>
            <person name="Grigoriev I.V."/>
            <person name="Rokhsar D.S."/>
            <person name="Boore J.L."/>
        </authorList>
    </citation>
    <scope>NUCLEOTIDE SEQUENCE [LARGE SCALE GENOMIC DNA]</scope>
    <source>
        <strain evidence="1 2">P6497</strain>
    </source>
</reference>
<gene>
    <name evidence="1" type="ORF">PHYSODRAFT_327385</name>
</gene>
<protein>
    <submittedName>
        <fullName evidence="1">Uncharacterized protein</fullName>
    </submittedName>
</protein>
<dbReference type="GeneID" id="20645604"/>
<sequence length="49" mass="5370">MPSADVLIFMGDGMRTLEHGVLIIEPSIELANIATRVVLLDRKLAESFS</sequence>
<dbReference type="AlphaFoldDB" id="G4Z7Z8"/>
<keyword evidence="2" id="KW-1185">Reference proteome</keyword>
<accession>G4Z7Z8</accession>
<proteinExistence type="predicted"/>
<dbReference type="InParanoid" id="G4Z7Z8"/>
<dbReference type="KEGG" id="psoj:PHYSODRAFT_327385"/>
<evidence type="ECO:0000313" key="2">
    <source>
        <dbReference type="Proteomes" id="UP000002640"/>
    </source>
</evidence>
<evidence type="ECO:0000313" key="1">
    <source>
        <dbReference type="EMBL" id="EGZ19062.1"/>
    </source>
</evidence>
<name>G4Z7Z8_PHYSP</name>
<organism evidence="1 2">
    <name type="scientific">Phytophthora sojae (strain P6497)</name>
    <name type="common">Soybean stem and root rot agent</name>
    <name type="synonym">Phytophthora megasperma f. sp. glycines</name>
    <dbReference type="NCBI Taxonomy" id="1094619"/>
    <lineage>
        <taxon>Eukaryota</taxon>
        <taxon>Sar</taxon>
        <taxon>Stramenopiles</taxon>
        <taxon>Oomycota</taxon>
        <taxon>Peronosporomycetes</taxon>
        <taxon>Peronosporales</taxon>
        <taxon>Peronosporaceae</taxon>
        <taxon>Phytophthora</taxon>
    </lineage>
</organism>